<accession>A0AAD3D5Q9</accession>
<dbReference type="EMBL" id="BLLK01000061">
    <property type="protein sequence ID" value="GFH58228.1"/>
    <property type="molecule type" value="Genomic_DNA"/>
</dbReference>
<organism evidence="2 3">
    <name type="scientific">Chaetoceros tenuissimus</name>
    <dbReference type="NCBI Taxonomy" id="426638"/>
    <lineage>
        <taxon>Eukaryota</taxon>
        <taxon>Sar</taxon>
        <taxon>Stramenopiles</taxon>
        <taxon>Ochrophyta</taxon>
        <taxon>Bacillariophyta</taxon>
        <taxon>Coscinodiscophyceae</taxon>
        <taxon>Chaetocerotophycidae</taxon>
        <taxon>Chaetocerotales</taxon>
        <taxon>Chaetocerotaceae</taxon>
        <taxon>Chaetoceros</taxon>
    </lineage>
</organism>
<sequence>MRQTKNTASDNTTPQMLIRKELGGTGDPPLLVSSHFRRQQRKRKYQQSLQGFSSEIIPECVSKRTQSSTRLSMLRLAEELECIIPPPPLPQLDEVFSQETRQTYQNEKIEVKPRLSRQSSSSFYA</sequence>
<gene>
    <name evidence="2" type="ORF">CTEN210_14704</name>
</gene>
<protein>
    <submittedName>
        <fullName evidence="2">Uncharacterized protein</fullName>
    </submittedName>
</protein>
<comment type="caution">
    <text evidence="2">The sequence shown here is derived from an EMBL/GenBank/DDBJ whole genome shotgun (WGS) entry which is preliminary data.</text>
</comment>
<evidence type="ECO:0000256" key="1">
    <source>
        <dbReference type="SAM" id="MobiDB-lite"/>
    </source>
</evidence>
<name>A0AAD3D5Q9_9STRA</name>
<feature type="region of interest" description="Disordered" evidence="1">
    <location>
        <begin position="1"/>
        <end position="38"/>
    </location>
</feature>
<feature type="compositionally biased region" description="Polar residues" evidence="1">
    <location>
        <begin position="1"/>
        <end position="15"/>
    </location>
</feature>
<dbReference type="Proteomes" id="UP001054902">
    <property type="component" value="Unassembled WGS sequence"/>
</dbReference>
<dbReference type="AlphaFoldDB" id="A0AAD3D5Q9"/>
<evidence type="ECO:0000313" key="2">
    <source>
        <dbReference type="EMBL" id="GFH58228.1"/>
    </source>
</evidence>
<proteinExistence type="predicted"/>
<evidence type="ECO:0000313" key="3">
    <source>
        <dbReference type="Proteomes" id="UP001054902"/>
    </source>
</evidence>
<keyword evidence="3" id="KW-1185">Reference proteome</keyword>
<reference evidence="2 3" key="1">
    <citation type="journal article" date="2021" name="Sci. Rep.">
        <title>The genome of the diatom Chaetoceros tenuissimus carries an ancient integrated fragment of an extant virus.</title>
        <authorList>
            <person name="Hongo Y."/>
            <person name="Kimura K."/>
            <person name="Takaki Y."/>
            <person name="Yoshida Y."/>
            <person name="Baba S."/>
            <person name="Kobayashi G."/>
            <person name="Nagasaki K."/>
            <person name="Hano T."/>
            <person name="Tomaru Y."/>
        </authorList>
    </citation>
    <scope>NUCLEOTIDE SEQUENCE [LARGE SCALE GENOMIC DNA]</scope>
    <source>
        <strain evidence="2 3">NIES-3715</strain>
    </source>
</reference>